<protein>
    <submittedName>
        <fullName evidence="2">Uncharacterized protein</fullName>
    </submittedName>
</protein>
<accession>A0A226CZG2</accession>
<keyword evidence="1" id="KW-0812">Transmembrane</keyword>
<proteinExistence type="predicted"/>
<gene>
    <name evidence="2" type="ORF">Fcan01_27355</name>
</gene>
<keyword evidence="3" id="KW-1185">Reference proteome</keyword>
<organism evidence="2 3">
    <name type="scientific">Folsomia candida</name>
    <name type="common">Springtail</name>
    <dbReference type="NCBI Taxonomy" id="158441"/>
    <lineage>
        <taxon>Eukaryota</taxon>
        <taxon>Metazoa</taxon>
        <taxon>Ecdysozoa</taxon>
        <taxon>Arthropoda</taxon>
        <taxon>Hexapoda</taxon>
        <taxon>Collembola</taxon>
        <taxon>Entomobryomorpha</taxon>
        <taxon>Isotomoidea</taxon>
        <taxon>Isotomidae</taxon>
        <taxon>Proisotominae</taxon>
        <taxon>Folsomia</taxon>
    </lineage>
</organism>
<dbReference type="EMBL" id="LNIX01000051">
    <property type="protein sequence ID" value="OXA37867.1"/>
    <property type="molecule type" value="Genomic_DNA"/>
</dbReference>
<name>A0A226CZG2_FOLCA</name>
<keyword evidence="1" id="KW-0472">Membrane</keyword>
<dbReference type="Proteomes" id="UP000198287">
    <property type="component" value="Unassembled WGS sequence"/>
</dbReference>
<reference evidence="2 3" key="1">
    <citation type="submission" date="2015-12" db="EMBL/GenBank/DDBJ databases">
        <title>The genome of Folsomia candida.</title>
        <authorList>
            <person name="Faddeeva A."/>
            <person name="Derks M.F."/>
            <person name="Anvar Y."/>
            <person name="Smit S."/>
            <person name="Van Straalen N."/>
            <person name="Roelofs D."/>
        </authorList>
    </citation>
    <scope>NUCLEOTIDE SEQUENCE [LARGE SCALE GENOMIC DNA]</scope>
    <source>
        <strain evidence="2 3">VU population</strain>
        <tissue evidence="2">Whole body</tissue>
    </source>
</reference>
<sequence length="247" mass="27075">MLVTLRKLINNVARILADSPSTCTDMTVAIKHNYTSRGNTALINLPIDRYVLSIGLIQIFTKVQGRTRYSILSSGARSEVFKLATVVSTQQSFNFESLLLPIDSETWICTGVALVVISFTVIALTKGSKHIVSNFTEKLFWSMAALIGQLDDGSDVFGSTKTAKKYAFLLVSWQLVSFILGMIYSGGLYSILAAVIPLTYPTTFTGLIPHNIQIYSTATIGQHSLVESSVKVGIEDLCRLEEVRGRP</sequence>
<evidence type="ECO:0000313" key="3">
    <source>
        <dbReference type="Proteomes" id="UP000198287"/>
    </source>
</evidence>
<keyword evidence="1" id="KW-1133">Transmembrane helix</keyword>
<dbReference type="Gene3D" id="1.10.287.70">
    <property type="match status" value="1"/>
</dbReference>
<evidence type="ECO:0000256" key="1">
    <source>
        <dbReference type="SAM" id="Phobius"/>
    </source>
</evidence>
<dbReference type="AlphaFoldDB" id="A0A226CZG2"/>
<feature type="transmembrane region" description="Helical" evidence="1">
    <location>
        <begin position="105"/>
        <end position="124"/>
    </location>
</feature>
<evidence type="ECO:0000313" key="2">
    <source>
        <dbReference type="EMBL" id="OXA37867.1"/>
    </source>
</evidence>
<comment type="caution">
    <text evidence="2">The sequence shown here is derived from an EMBL/GenBank/DDBJ whole genome shotgun (WGS) entry which is preliminary data.</text>
</comment>